<gene>
    <name evidence="2" type="ORF">ACFQPF_08140</name>
</gene>
<reference evidence="3" key="1">
    <citation type="journal article" date="2019" name="Int. J. Syst. Evol. Microbiol.">
        <title>The Global Catalogue of Microorganisms (GCM) 10K type strain sequencing project: providing services to taxonomists for standard genome sequencing and annotation.</title>
        <authorList>
            <consortium name="The Broad Institute Genomics Platform"/>
            <consortium name="The Broad Institute Genome Sequencing Center for Infectious Disease"/>
            <person name="Wu L."/>
            <person name="Ma J."/>
        </authorList>
    </citation>
    <scope>NUCLEOTIDE SEQUENCE [LARGE SCALE GENOMIC DNA]</scope>
    <source>
        <strain evidence="3">NBRC 106396</strain>
    </source>
</reference>
<comment type="caution">
    <text evidence="2">The sequence shown here is derived from an EMBL/GenBank/DDBJ whole genome shotgun (WGS) entry which is preliminary data.</text>
</comment>
<name>A0ABW2NME4_9BACL</name>
<dbReference type="RefSeq" id="WP_379748401.1">
    <property type="nucleotide sequence ID" value="NZ_JBHTCP010000013.1"/>
</dbReference>
<organism evidence="2 3">
    <name type="scientific">Fictibacillus iocasae</name>
    <dbReference type="NCBI Taxonomy" id="2715437"/>
    <lineage>
        <taxon>Bacteria</taxon>
        <taxon>Bacillati</taxon>
        <taxon>Bacillota</taxon>
        <taxon>Bacilli</taxon>
        <taxon>Bacillales</taxon>
        <taxon>Fictibacillaceae</taxon>
        <taxon>Fictibacillus</taxon>
    </lineage>
</organism>
<proteinExistence type="predicted"/>
<evidence type="ECO:0000313" key="2">
    <source>
        <dbReference type="EMBL" id="MFC7371644.1"/>
    </source>
</evidence>
<sequence>MDWFMLVISVVLFGLGAAAVVYSWRYSRDLHESLIFGGGTSSSTADSIPGAIVEFFLGLFFDFLFEFIPYWMVKVLLFLGGVGVVVLAYLAFLEV</sequence>
<keyword evidence="1" id="KW-0812">Transmembrane</keyword>
<dbReference type="Proteomes" id="UP001596549">
    <property type="component" value="Unassembled WGS sequence"/>
</dbReference>
<evidence type="ECO:0000256" key="1">
    <source>
        <dbReference type="SAM" id="Phobius"/>
    </source>
</evidence>
<protein>
    <submittedName>
        <fullName evidence="2">Uncharacterized protein</fullName>
    </submittedName>
</protein>
<accession>A0ABW2NME4</accession>
<evidence type="ECO:0000313" key="3">
    <source>
        <dbReference type="Proteomes" id="UP001596549"/>
    </source>
</evidence>
<keyword evidence="1" id="KW-0472">Membrane</keyword>
<dbReference type="EMBL" id="JBHTCP010000013">
    <property type="protein sequence ID" value="MFC7371644.1"/>
    <property type="molecule type" value="Genomic_DNA"/>
</dbReference>
<feature type="transmembrane region" description="Helical" evidence="1">
    <location>
        <begin position="75"/>
        <end position="92"/>
    </location>
</feature>
<keyword evidence="3" id="KW-1185">Reference proteome</keyword>
<keyword evidence="1" id="KW-1133">Transmembrane helix</keyword>